<dbReference type="Proteomes" id="UP000051922">
    <property type="component" value="Unassembled WGS sequence"/>
</dbReference>
<evidence type="ECO:0000256" key="7">
    <source>
        <dbReference type="SAM" id="Phobius"/>
    </source>
</evidence>
<reference evidence="9 10" key="1">
    <citation type="journal article" date="2015" name="Genome Announc.">
        <title>Expanding the biotechnology potential of lactobacilli through comparative genomics of 213 strains and associated genera.</title>
        <authorList>
            <person name="Sun Z."/>
            <person name="Harris H.M."/>
            <person name="McCann A."/>
            <person name="Guo C."/>
            <person name="Argimon S."/>
            <person name="Zhang W."/>
            <person name="Yang X."/>
            <person name="Jeffery I.B."/>
            <person name="Cooney J.C."/>
            <person name="Kagawa T.F."/>
            <person name="Liu W."/>
            <person name="Song Y."/>
            <person name="Salvetti E."/>
            <person name="Wrobel A."/>
            <person name="Rasinkangas P."/>
            <person name="Parkhill J."/>
            <person name="Rea M.C."/>
            <person name="O'Sullivan O."/>
            <person name="Ritari J."/>
            <person name="Douillard F.P."/>
            <person name="Paul Ross R."/>
            <person name="Yang R."/>
            <person name="Briner A.E."/>
            <person name="Felis G.E."/>
            <person name="de Vos W.M."/>
            <person name="Barrangou R."/>
            <person name="Klaenhammer T.R."/>
            <person name="Caufield P.W."/>
            <person name="Cui Y."/>
            <person name="Zhang H."/>
            <person name="O'Toole P.W."/>
        </authorList>
    </citation>
    <scope>NUCLEOTIDE SEQUENCE [LARGE SCALE GENOMIC DNA]</scope>
    <source>
        <strain evidence="9 10">DSM 15945</strain>
    </source>
</reference>
<dbReference type="PATRIC" id="fig|1423783.4.peg.2090"/>
<feature type="transmembrane region" description="Helical" evidence="7">
    <location>
        <begin position="170"/>
        <end position="191"/>
    </location>
</feature>
<organism evidence="9 10">
    <name type="scientific">Lacticaseibacillus pantheris DSM 15945 = JCM 12539 = NBRC 106106</name>
    <dbReference type="NCBI Taxonomy" id="1423783"/>
    <lineage>
        <taxon>Bacteria</taxon>
        <taxon>Bacillati</taxon>
        <taxon>Bacillota</taxon>
        <taxon>Bacilli</taxon>
        <taxon>Lactobacillales</taxon>
        <taxon>Lactobacillaceae</taxon>
        <taxon>Lacticaseibacillus</taxon>
    </lineage>
</organism>
<evidence type="ECO:0000313" key="10">
    <source>
        <dbReference type="Proteomes" id="UP000051922"/>
    </source>
</evidence>
<keyword evidence="10" id="KW-1185">Reference proteome</keyword>
<evidence type="ECO:0000256" key="6">
    <source>
        <dbReference type="ARBA" id="ARBA00023136"/>
    </source>
</evidence>
<evidence type="ECO:0000313" key="9">
    <source>
        <dbReference type="EMBL" id="KRL84723.1"/>
    </source>
</evidence>
<feature type="transmembrane region" description="Helical" evidence="7">
    <location>
        <begin position="328"/>
        <end position="351"/>
    </location>
</feature>
<accession>A0A0R1U0L2</accession>
<keyword evidence="2" id="KW-0813">Transport</keyword>
<evidence type="ECO:0000256" key="5">
    <source>
        <dbReference type="ARBA" id="ARBA00022989"/>
    </source>
</evidence>
<feature type="transmembrane region" description="Helical" evidence="7">
    <location>
        <begin position="203"/>
        <end position="223"/>
    </location>
</feature>
<keyword evidence="3 7" id="KW-0812">Transmembrane</keyword>
<feature type="transmembrane region" description="Helical" evidence="7">
    <location>
        <begin position="476"/>
        <end position="494"/>
    </location>
</feature>
<sequence>MIHKRINDIVARRRTPENFIRGNSTASGRPGAIWRVEHNYGGITLAAQRETLQRKMESRHLLMISLGGVIGTGLFLSSGYTIHQAGPIGTILAYGIGAVVVYLVMLCLGELAVAMPETGSFHVYADRFIGPGTGFTVAILYWLTWTVALGSEFTAAGLMMQKWFPGSPTWVWSLLFMVVIVVSNALSVRFFAETEFWFSSIKVVAIVVFILLGALAIVGVIHLDGYQHAPLLHNLTKDGWFPTGFKGVFTTMLTVNFAFSGTELIGVTAGETKDPAHNIPQAIRTTLMRLVIFFIGSIFVMAALIPWQDAGVNQSPFVLVFNRMGLPFAGDLMNFVVLTAILSAANSGLYASTRMLWSLAHEGTISRRFAQTSRRGVPLLALAVSMVGGILALASSVVAAGTVYLVLVSISGLAVVIVWMAIALSEINFRRQWLAQGHTDSELKFRTPGFPVVPWAALIMSLLSCVLIVFDPNQRSSLLYMLPFIALCYGFYYGRAAWRRRRESVSKP</sequence>
<feature type="transmembrane region" description="Helical" evidence="7">
    <location>
        <begin position="128"/>
        <end position="150"/>
    </location>
</feature>
<feature type="transmembrane region" description="Helical" evidence="7">
    <location>
        <begin position="61"/>
        <end position="82"/>
    </location>
</feature>
<dbReference type="PROSITE" id="PS00218">
    <property type="entry name" value="AMINO_ACID_PERMEASE_1"/>
    <property type="match status" value="1"/>
</dbReference>
<protein>
    <submittedName>
        <fullName evidence="9">Amino acid transport protein</fullName>
    </submittedName>
</protein>
<feature type="transmembrane region" description="Helical" evidence="7">
    <location>
        <begin position="243"/>
        <end position="266"/>
    </location>
</feature>
<dbReference type="PANTHER" id="PTHR43495:SF5">
    <property type="entry name" value="GAMMA-AMINOBUTYRIC ACID PERMEASE"/>
    <property type="match status" value="1"/>
</dbReference>
<keyword evidence="6 7" id="KW-0472">Membrane</keyword>
<comment type="subcellular location">
    <subcellularLocation>
        <location evidence="1">Membrane</location>
        <topology evidence="1">Multi-pass membrane protein</topology>
    </subcellularLocation>
</comment>
<feature type="transmembrane region" description="Helical" evidence="7">
    <location>
        <begin position="404"/>
        <end position="429"/>
    </location>
</feature>
<evidence type="ECO:0000259" key="8">
    <source>
        <dbReference type="Pfam" id="PF00324"/>
    </source>
</evidence>
<comment type="caution">
    <text evidence="9">The sequence shown here is derived from an EMBL/GenBank/DDBJ whole genome shotgun (WGS) entry which is preliminary data.</text>
</comment>
<dbReference type="InterPro" id="IPR004840">
    <property type="entry name" value="Amino_acid_permease_CS"/>
</dbReference>
<feature type="transmembrane region" description="Helical" evidence="7">
    <location>
        <begin position="88"/>
        <end position="108"/>
    </location>
</feature>
<dbReference type="GO" id="GO:0055085">
    <property type="term" value="P:transmembrane transport"/>
    <property type="evidence" value="ECO:0007669"/>
    <property type="project" value="InterPro"/>
</dbReference>
<keyword evidence="4" id="KW-0029">Amino-acid transport</keyword>
<dbReference type="GO" id="GO:0006865">
    <property type="term" value="P:amino acid transport"/>
    <property type="evidence" value="ECO:0007669"/>
    <property type="project" value="UniProtKB-KW"/>
</dbReference>
<feature type="transmembrane region" description="Helical" evidence="7">
    <location>
        <begin position="450"/>
        <end position="470"/>
    </location>
</feature>
<evidence type="ECO:0000256" key="4">
    <source>
        <dbReference type="ARBA" id="ARBA00022970"/>
    </source>
</evidence>
<feature type="transmembrane region" description="Helical" evidence="7">
    <location>
        <begin position="377"/>
        <end position="398"/>
    </location>
</feature>
<dbReference type="PANTHER" id="PTHR43495">
    <property type="entry name" value="GABA PERMEASE"/>
    <property type="match status" value="1"/>
</dbReference>
<dbReference type="InterPro" id="IPR004841">
    <property type="entry name" value="AA-permease/SLC12A_dom"/>
</dbReference>
<dbReference type="EMBL" id="AZFJ01000059">
    <property type="protein sequence ID" value="KRL84723.1"/>
    <property type="molecule type" value="Genomic_DNA"/>
</dbReference>
<dbReference type="PIRSF" id="PIRSF006060">
    <property type="entry name" value="AA_transporter"/>
    <property type="match status" value="1"/>
</dbReference>
<dbReference type="GO" id="GO:0016020">
    <property type="term" value="C:membrane"/>
    <property type="evidence" value="ECO:0007669"/>
    <property type="project" value="UniProtKB-SubCell"/>
</dbReference>
<evidence type="ECO:0000256" key="2">
    <source>
        <dbReference type="ARBA" id="ARBA00022448"/>
    </source>
</evidence>
<feature type="domain" description="Amino acid permease/ SLC12A" evidence="8">
    <location>
        <begin position="60"/>
        <end position="475"/>
    </location>
</feature>
<evidence type="ECO:0000256" key="3">
    <source>
        <dbReference type="ARBA" id="ARBA00022692"/>
    </source>
</evidence>
<gene>
    <name evidence="9" type="ORF">FC50_GL002040</name>
</gene>
<evidence type="ECO:0000256" key="1">
    <source>
        <dbReference type="ARBA" id="ARBA00004141"/>
    </source>
</evidence>
<dbReference type="Gene3D" id="1.20.1740.10">
    <property type="entry name" value="Amino acid/polyamine transporter I"/>
    <property type="match status" value="1"/>
</dbReference>
<feature type="transmembrane region" description="Helical" evidence="7">
    <location>
        <begin position="287"/>
        <end position="308"/>
    </location>
</feature>
<dbReference type="Pfam" id="PF00324">
    <property type="entry name" value="AA_permease"/>
    <property type="match status" value="1"/>
</dbReference>
<proteinExistence type="predicted"/>
<dbReference type="FunFam" id="1.20.1740.10:FF:000001">
    <property type="entry name" value="Amino acid permease"/>
    <property type="match status" value="1"/>
</dbReference>
<name>A0A0R1U0L2_9LACO</name>
<dbReference type="AlphaFoldDB" id="A0A0R1U0L2"/>
<keyword evidence="5 7" id="KW-1133">Transmembrane helix</keyword>